<dbReference type="Pfam" id="PF00583">
    <property type="entry name" value="Acetyltransf_1"/>
    <property type="match status" value="1"/>
</dbReference>
<comment type="caution">
    <text evidence="4">The sequence shown here is derived from an EMBL/GenBank/DDBJ whole genome shotgun (WGS) entry which is preliminary data.</text>
</comment>
<dbReference type="InterPro" id="IPR000182">
    <property type="entry name" value="GNAT_dom"/>
</dbReference>
<keyword evidence="2" id="KW-0012">Acyltransferase</keyword>
<evidence type="ECO:0000259" key="3">
    <source>
        <dbReference type="PROSITE" id="PS51186"/>
    </source>
</evidence>
<name>A0ABV2LP76_9BACL</name>
<dbReference type="InterPro" id="IPR016181">
    <property type="entry name" value="Acyl_CoA_acyltransferase"/>
</dbReference>
<dbReference type="PANTHER" id="PTHR43877">
    <property type="entry name" value="AMINOALKYLPHOSPHONATE N-ACETYLTRANSFERASE-RELATED-RELATED"/>
    <property type="match status" value="1"/>
</dbReference>
<dbReference type="RefSeq" id="WP_233096387.1">
    <property type="nucleotide sequence ID" value="NZ_JAEACF010000001.1"/>
</dbReference>
<evidence type="ECO:0000313" key="4">
    <source>
        <dbReference type="EMBL" id="MET3729367.1"/>
    </source>
</evidence>
<dbReference type="Gene3D" id="3.40.630.30">
    <property type="match status" value="1"/>
</dbReference>
<keyword evidence="5" id="KW-1185">Reference proteome</keyword>
<accession>A0ABV2LP76</accession>
<evidence type="ECO:0000313" key="5">
    <source>
        <dbReference type="Proteomes" id="UP001549097"/>
    </source>
</evidence>
<proteinExistence type="predicted"/>
<reference evidence="4 5" key="1">
    <citation type="submission" date="2024-06" db="EMBL/GenBank/DDBJ databases">
        <title>Genomic Encyclopedia of Type Strains, Phase IV (KMG-IV): sequencing the most valuable type-strain genomes for metagenomic binning, comparative biology and taxonomic classification.</title>
        <authorList>
            <person name="Goeker M."/>
        </authorList>
    </citation>
    <scope>NUCLEOTIDE SEQUENCE [LARGE SCALE GENOMIC DNA]</scope>
    <source>
        <strain evidence="4 5">DSM 100124</strain>
    </source>
</reference>
<dbReference type="Proteomes" id="UP001549097">
    <property type="component" value="Unassembled WGS sequence"/>
</dbReference>
<evidence type="ECO:0000256" key="1">
    <source>
        <dbReference type="ARBA" id="ARBA00022679"/>
    </source>
</evidence>
<dbReference type="PROSITE" id="PS51186">
    <property type="entry name" value="GNAT"/>
    <property type="match status" value="1"/>
</dbReference>
<sequence length="177" mass="19900">MDNKQMVMKGLTGMEIVEIRNVDECTDELSDLLIKVVDEGASIGFLPPLKKQEADAFWESCVEPDILFWIAKVDEHIAGTIQLHLCTKPNGTHRAEVAKLMTHPAFRQKGIGRKLLLHAEQRAKEIGRSLLVLDTREGDPSNLLYQSFGFQEAGRIPFFAKNEKGGLDTTVLYYKTI</sequence>
<dbReference type="CDD" id="cd04301">
    <property type="entry name" value="NAT_SF"/>
    <property type="match status" value="1"/>
</dbReference>
<feature type="domain" description="N-acetyltransferase" evidence="3">
    <location>
        <begin position="17"/>
        <end position="177"/>
    </location>
</feature>
<evidence type="ECO:0000256" key="2">
    <source>
        <dbReference type="ARBA" id="ARBA00023315"/>
    </source>
</evidence>
<dbReference type="SUPFAM" id="SSF55729">
    <property type="entry name" value="Acyl-CoA N-acyltransferases (Nat)"/>
    <property type="match status" value="1"/>
</dbReference>
<dbReference type="InterPro" id="IPR050832">
    <property type="entry name" value="Bact_Acetyltransf"/>
</dbReference>
<protein>
    <submittedName>
        <fullName evidence="4">Ribosomal protein S18 acetylase RimI-like enzyme</fullName>
    </submittedName>
</protein>
<gene>
    <name evidence="4" type="ORF">ABID52_002948</name>
</gene>
<dbReference type="EMBL" id="JBEPMP010000001">
    <property type="protein sequence ID" value="MET3729367.1"/>
    <property type="molecule type" value="Genomic_DNA"/>
</dbReference>
<keyword evidence="1" id="KW-0808">Transferase</keyword>
<organism evidence="4 5">
    <name type="scientific">Fictibacillus halophilus</name>
    <dbReference type="NCBI Taxonomy" id="1610490"/>
    <lineage>
        <taxon>Bacteria</taxon>
        <taxon>Bacillati</taxon>
        <taxon>Bacillota</taxon>
        <taxon>Bacilli</taxon>
        <taxon>Bacillales</taxon>
        <taxon>Fictibacillaceae</taxon>
        <taxon>Fictibacillus</taxon>
    </lineage>
</organism>